<dbReference type="Gene3D" id="2.40.160.200">
    <property type="entry name" value="LURP1-related"/>
    <property type="match status" value="1"/>
</dbReference>
<dbReference type="SUPFAM" id="SSF54518">
    <property type="entry name" value="Tubby C-terminal domain-like"/>
    <property type="match status" value="1"/>
</dbReference>
<sequence>PSIGAPLGVIRDFTLHQSEITLKFQEKLSLSGDDYQITTPDGETLFTMKGKAYSLRSRRTLYDTQGQPILNIQDKILTLFKQFMVSISSSNGPELCHVKQQFAIGSNKLSVHFQNFDGKEINLSVKGSILERHAEIYAGDELVARLRRRLRDFSTYYVTVAPGVDAALIAAVCNCLDDAVNGKH</sequence>
<dbReference type="EMBL" id="ML213515">
    <property type="protein sequence ID" value="TFK49575.1"/>
    <property type="molecule type" value="Genomic_DNA"/>
</dbReference>
<keyword evidence="3" id="KW-1185">Reference proteome</keyword>
<dbReference type="Pfam" id="PF04525">
    <property type="entry name" value="LOR"/>
    <property type="match status" value="1"/>
</dbReference>
<dbReference type="PANTHER" id="PTHR31087">
    <property type="match status" value="1"/>
</dbReference>
<dbReference type="PANTHER" id="PTHR31087:SF161">
    <property type="entry name" value="TUBBY C 2 FAMILY PROTEIN"/>
    <property type="match status" value="1"/>
</dbReference>
<feature type="non-terminal residue" evidence="2">
    <location>
        <position position="1"/>
    </location>
</feature>
<comment type="similarity">
    <text evidence="1">Belongs to the LOR family.</text>
</comment>
<proteinExistence type="inferred from homology"/>
<evidence type="ECO:0000313" key="3">
    <source>
        <dbReference type="Proteomes" id="UP000305948"/>
    </source>
</evidence>
<organism evidence="2 3">
    <name type="scientific">Heliocybe sulcata</name>
    <dbReference type="NCBI Taxonomy" id="5364"/>
    <lineage>
        <taxon>Eukaryota</taxon>
        <taxon>Fungi</taxon>
        <taxon>Dikarya</taxon>
        <taxon>Basidiomycota</taxon>
        <taxon>Agaricomycotina</taxon>
        <taxon>Agaricomycetes</taxon>
        <taxon>Gloeophyllales</taxon>
        <taxon>Gloeophyllaceae</taxon>
        <taxon>Heliocybe</taxon>
    </lineage>
</organism>
<evidence type="ECO:0000313" key="2">
    <source>
        <dbReference type="EMBL" id="TFK49575.1"/>
    </source>
</evidence>
<dbReference type="InterPro" id="IPR025659">
    <property type="entry name" value="Tubby-like_C"/>
</dbReference>
<protein>
    <submittedName>
        <fullName evidence="2">DUF567-domain-containing protein</fullName>
    </submittedName>
</protein>
<accession>A0A5C3MXI5</accession>
<dbReference type="InterPro" id="IPR007612">
    <property type="entry name" value="LOR"/>
</dbReference>
<evidence type="ECO:0000256" key="1">
    <source>
        <dbReference type="ARBA" id="ARBA00005437"/>
    </source>
</evidence>
<dbReference type="STRING" id="5364.A0A5C3MXI5"/>
<dbReference type="OrthoDB" id="97518at2759"/>
<reference evidence="2 3" key="1">
    <citation type="journal article" date="2019" name="Nat. Ecol. Evol.">
        <title>Megaphylogeny resolves global patterns of mushroom evolution.</title>
        <authorList>
            <person name="Varga T."/>
            <person name="Krizsan K."/>
            <person name="Foldi C."/>
            <person name="Dima B."/>
            <person name="Sanchez-Garcia M."/>
            <person name="Sanchez-Ramirez S."/>
            <person name="Szollosi G.J."/>
            <person name="Szarkandi J.G."/>
            <person name="Papp V."/>
            <person name="Albert L."/>
            <person name="Andreopoulos W."/>
            <person name="Angelini C."/>
            <person name="Antonin V."/>
            <person name="Barry K.W."/>
            <person name="Bougher N.L."/>
            <person name="Buchanan P."/>
            <person name="Buyck B."/>
            <person name="Bense V."/>
            <person name="Catcheside P."/>
            <person name="Chovatia M."/>
            <person name="Cooper J."/>
            <person name="Damon W."/>
            <person name="Desjardin D."/>
            <person name="Finy P."/>
            <person name="Geml J."/>
            <person name="Haridas S."/>
            <person name="Hughes K."/>
            <person name="Justo A."/>
            <person name="Karasinski D."/>
            <person name="Kautmanova I."/>
            <person name="Kiss B."/>
            <person name="Kocsube S."/>
            <person name="Kotiranta H."/>
            <person name="LaButti K.M."/>
            <person name="Lechner B.E."/>
            <person name="Liimatainen K."/>
            <person name="Lipzen A."/>
            <person name="Lukacs Z."/>
            <person name="Mihaltcheva S."/>
            <person name="Morgado L.N."/>
            <person name="Niskanen T."/>
            <person name="Noordeloos M.E."/>
            <person name="Ohm R.A."/>
            <person name="Ortiz-Santana B."/>
            <person name="Ovrebo C."/>
            <person name="Racz N."/>
            <person name="Riley R."/>
            <person name="Savchenko A."/>
            <person name="Shiryaev A."/>
            <person name="Soop K."/>
            <person name="Spirin V."/>
            <person name="Szebenyi C."/>
            <person name="Tomsovsky M."/>
            <person name="Tulloss R.E."/>
            <person name="Uehling J."/>
            <person name="Grigoriev I.V."/>
            <person name="Vagvolgyi C."/>
            <person name="Papp T."/>
            <person name="Martin F.M."/>
            <person name="Miettinen O."/>
            <person name="Hibbett D.S."/>
            <person name="Nagy L.G."/>
        </authorList>
    </citation>
    <scope>NUCLEOTIDE SEQUENCE [LARGE SCALE GENOMIC DNA]</scope>
    <source>
        <strain evidence="2 3">OMC1185</strain>
    </source>
</reference>
<dbReference type="InterPro" id="IPR038595">
    <property type="entry name" value="LOR_sf"/>
</dbReference>
<gene>
    <name evidence="2" type="ORF">OE88DRAFT_1632927</name>
</gene>
<name>A0A5C3MXI5_9AGAM</name>
<dbReference type="AlphaFoldDB" id="A0A5C3MXI5"/>
<dbReference type="Proteomes" id="UP000305948">
    <property type="component" value="Unassembled WGS sequence"/>
</dbReference>